<gene>
    <name evidence="1" type="ORF">SBAD_LOCUS223</name>
</gene>
<proteinExistence type="predicted"/>
<name>A0A183I9C9_9BILA</name>
<evidence type="ECO:0000313" key="3">
    <source>
        <dbReference type="WBParaSite" id="SBAD_0000023601-mRNA-1"/>
    </source>
</evidence>
<dbReference type="Proteomes" id="UP000270296">
    <property type="component" value="Unassembled WGS sequence"/>
</dbReference>
<reference evidence="1 2" key="2">
    <citation type="submission" date="2018-11" db="EMBL/GenBank/DDBJ databases">
        <authorList>
            <consortium name="Pathogen Informatics"/>
        </authorList>
    </citation>
    <scope>NUCLEOTIDE SEQUENCE [LARGE SCALE GENOMIC DNA]</scope>
</reference>
<dbReference type="Gene3D" id="3.60.10.10">
    <property type="entry name" value="Endonuclease/exonuclease/phosphatase"/>
    <property type="match status" value="1"/>
</dbReference>
<reference evidence="3" key="1">
    <citation type="submission" date="2016-06" db="UniProtKB">
        <authorList>
            <consortium name="WormBaseParasite"/>
        </authorList>
    </citation>
    <scope>IDENTIFICATION</scope>
</reference>
<dbReference type="WBParaSite" id="SBAD_0000023601-mRNA-1">
    <property type="protein sequence ID" value="SBAD_0000023601-mRNA-1"/>
    <property type="gene ID" value="SBAD_0000023601"/>
</dbReference>
<accession>A0A183I9C9</accession>
<organism evidence="3">
    <name type="scientific">Soboliphyme baturini</name>
    <dbReference type="NCBI Taxonomy" id="241478"/>
    <lineage>
        <taxon>Eukaryota</taxon>
        <taxon>Metazoa</taxon>
        <taxon>Ecdysozoa</taxon>
        <taxon>Nematoda</taxon>
        <taxon>Enoplea</taxon>
        <taxon>Dorylaimia</taxon>
        <taxon>Dioctophymatida</taxon>
        <taxon>Dioctophymatoidea</taxon>
        <taxon>Soboliphymatidae</taxon>
        <taxon>Soboliphyme</taxon>
    </lineage>
</organism>
<dbReference type="EMBL" id="UZAM01000411">
    <property type="protein sequence ID" value="VDO80973.1"/>
    <property type="molecule type" value="Genomic_DNA"/>
</dbReference>
<dbReference type="SUPFAM" id="SSF56219">
    <property type="entry name" value="DNase I-like"/>
    <property type="match status" value="1"/>
</dbReference>
<keyword evidence="2" id="KW-1185">Reference proteome</keyword>
<dbReference type="AlphaFoldDB" id="A0A183I9C9"/>
<protein>
    <submittedName>
        <fullName evidence="3">Endo/exonuclease/phosphatase domain-containing protein</fullName>
    </submittedName>
</protein>
<dbReference type="InterPro" id="IPR036691">
    <property type="entry name" value="Endo/exonu/phosph_ase_sf"/>
</dbReference>
<sequence length="125" mass="13826">MRYEMDSLTLVSEAAQAGVRVLVEPNIADRIIDWKPISGRVAYGYNLEGENETFLEEVQCALSEVPNTESLILMGDFNAHVGVDAEKWNGVIGRKGPSDLNNNGMKLLRFCANNGLSFMSTSFEH</sequence>
<evidence type="ECO:0000313" key="2">
    <source>
        <dbReference type="Proteomes" id="UP000270296"/>
    </source>
</evidence>
<dbReference type="OrthoDB" id="410381at2759"/>
<evidence type="ECO:0000313" key="1">
    <source>
        <dbReference type="EMBL" id="VDO80973.1"/>
    </source>
</evidence>